<accession>A0ABS9WZQ1</accession>
<evidence type="ECO:0000313" key="2">
    <source>
        <dbReference type="Proteomes" id="UP001139646"/>
    </source>
</evidence>
<reference evidence="1" key="1">
    <citation type="submission" date="2022-01" db="EMBL/GenBank/DDBJ databases">
        <title>Colwellia maritima, isolated from seawater.</title>
        <authorList>
            <person name="Kristyanto S."/>
            <person name="Jung J."/>
            <person name="Jeon C.O."/>
        </authorList>
    </citation>
    <scope>NUCLEOTIDE SEQUENCE</scope>
    <source>
        <strain evidence="1">MSW7</strain>
    </source>
</reference>
<evidence type="ECO:0000313" key="1">
    <source>
        <dbReference type="EMBL" id="MCI2283475.1"/>
    </source>
</evidence>
<sequence length="98" mass="11286">MKLRRTLEDWQRLIEQQKTSGLSIVGFCKQNKLPTSNFYKYRNRLQASEQAPTLVKVKSQAFTSVKSSITLTHGNTQLSLPSRCEPQWLAYLIRALNT</sequence>
<keyword evidence="2" id="KW-1185">Reference proteome</keyword>
<protein>
    <recommendedName>
        <fullName evidence="3">IS66 family insertion sequence element accessory protein TnpB</fullName>
    </recommendedName>
</protein>
<dbReference type="RefSeq" id="WP_242284959.1">
    <property type="nucleotide sequence ID" value="NZ_JAKKSL010000001.1"/>
</dbReference>
<gene>
    <name evidence="1" type="ORF">L3081_08800</name>
</gene>
<comment type="caution">
    <text evidence="1">The sequence shown here is derived from an EMBL/GenBank/DDBJ whole genome shotgun (WGS) entry which is preliminary data.</text>
</comment>
<dbReference type="EMBL" id="JAKKSL010000001">
    <property type="protein sequence ID" value="MCI2283475.1"/>
    <property type="molecule type" value="Genomic_DNA"/>
</dbReference>
<proteinExistence type="predicted"/>
<name>A0ABS9WZQ1_9GAMM</name>
<dbReference type="NCBIfam" id="NF047593">
    <property type="entry name" value="IS66_ISAeme5_TnpA"/>
    <property type="match status" value="1"/>
</dbReference>
<organism evidence="1 2">
    <name type="scientific">Colwellia maritima</name>
    <dbReference type="NCBI Taxonomy" id="2912588"/>
    <lineage>
        <taxon>Bacteria</taxon>
        <taxon>Pseudomonadati</taxon>
        <taxon>Pseudomonadota</taxon>
        <taxon>Gammaproteobacteria</taxon>
        <taxon>Alteromonadales</taxon>
        <taxon>Colwelliaceae</taxon>
        <taxon>Colwellia</taxon>
    </lineage>
</organism>
<evidence type="ECO:0008006" key="3">
    <source>
        <dbReference type="Google" id="ProtNLM"/>
    </source>
</evidence>
<dbReference type="Proteomes" id="UP001139646">
    <property type="component" value="Unassembled WGS sequence"/>
</dbReference>